<name>A0A315V8J1_GAMAF</name>
<protein>
    <recommendedName>
        <fullName evidence="4">BHLH domain-containing protein</fullName>
    </recommendedName>
</protein>
<feature type="region of interest" description="Disordered" evidence="1">
    <location>
        <begin position="107"/>
        <end position="128"/>
    </location>
</feature>
<sequence length="128" mass="14262">MAAIGMVQMLIEAAEYLDRREREAEHGYASMPPFISSRERESLKRKNKSKKNISSRGVGGKGKQHRNQGGRKHLPEPKIQPEYVGSLRCQICYVTRGCLPCAGMHTVLEGGGGRPGEKRSTPEWLPET</sequence>
<reference evidence="2 3" key="1">
    <citation type="journal article" date="2018" name="G3 (Bethesda)">
        <title>A High-Quality Reference Genome for the Invasive Mosquitofish Gambusia affinis Using a Chicago Library.</title>
        <authorList>
            <person name="Hoffberg S.L."/>
            <person name="Troendle N.J."/>
            <person name="Glenn T.C."/>
            <person name="Mahmud O."/>
            <person name="Louha S."/>
            <person name="Chalopin D."/>
            <person name="Bennetzen J.L."/>
            <person name="Mauricio R."/>
        </authorList>
    </citation>
    <scope>NUCLEOTIDE SEQUENCE [LARGE SCALE GENOMIC DNA]</scope>
    <source>
        <strain evidence="2">NE01/NJP1002.9</strain>
        <tissue evidence="2">Muscle</tissue>
    </source>
</reference>
<evidence type="ECO:0008006" key="4">
    <source>
        <dbReference type="Google" id="ProtNLM"/>
    </source>
</evidence>
<comment type="caution">
    <text evidence="2">The sequence shown here is derived from an EMBL/GenBank/DDBJ whole genome shotgun (WGS) entry which is preliminary data.</text>
</comment>
<evidence type="ECO:0000256" key="1">
    <source>
        <dbReference type="SAM" id="MobiDB-lite"/>
    </source>
</evidence>
<dbReference type="AlphaFoldDB" id="A0A315V8J1"/>
<proteinExistence type="predicted"/>
<dbReference type="EMBL" id="NHOQ01002301">
    <property type="protein sequence ID" value="PWA18379.1"/>
    <property type="molecule type" value="Genomic_DNA"/>
</dbReference>
<feature type="compositionally biased region" description="Basic residues" evidence="1">
    <location>
        <begin position="62"/>
        <end position="72"/>
    </location>
</feature>
<dbReference type="Proteomes" id="UP000250572">
    <property type="component" value="Unassembled WGS sequence"/>
</dbReference>
<organism evidence="2 3">
    <name type="scientific">Gambusia affinis</name>
    <name type="common">Western mosquitofish</name>
    <name type="synonym">Heterandria affinis</name>
    <dbReference type="NCBI Taxonomy" id="33528"/>
    <lineage>
        <taxon>Eukaryota</taxon>
        <taxon>Metazoa</taxon>
        <taxon>Chordata</taxon>
        <taxon>Craniata</taxon>
        <taxon>Vertebrata</taxon>
        <taxon>Euteleostomi</taxon>
        <taxon>Actinopterygii</taxon>
        <taxon>Neopterygii</taxon>
        <taxon>Teleostei</taxon>
        <taxon>Neoteleostei</taxon>
        <taxon>Acanthomorphata</taxon>
        <taxon>Ovalentaria</taxon>
        <taxon>Atherinomorphae</taxon>
        <taxon>Cyprinodontiformes</taxon>
        <taxon>Poeciliidae</taxon>
        <taxon>Poeciliinae</taxon>
        <taxon>Gambusia</taxon>
    </lineage>
</organism>
<accession>A0A315V8J1</accession>
<feature type="region of interest" description="Disordered" evidence="1">
    <location>
        <begin position="25"/>
        <end position="79"/>
    </location>
</feature>
<evidence type="ECO:0000313" key="2">
    <source>
        <dbReference type="EMBL" id="PWA18379.1"/>
    </source>
</evidence>
<gene>
    <name evidence="2" type="ORF">CCH79_00009881</name>
</gene>
<keyword evidence="3" id="KW-1185">Reference proteome</keyword>
<evidence type="ECO:0000313" key="3">
    <source>
        <dbReference type="Proteomes" id="UP000250572"/>
    </source>
</evidence>